<comment type="caution">
    <text evidence="2">The sequence shown here is derived from an EMBL/GenBank/DDBJ whole genome shotgun (WGS) entry which is preliminary data.</text>
</comment>
<dbReference type="EMBL" id="WKFB01000052">
    <property type="protein sequence ID" value="KAF6737683.1"/>
    <property type="molecule type" value="Genomic_DNA"/>
</dbReference>
<evidence type="ECO:0000313" key="2">
    <source>
        <dbReference type="EMBL" id="KAF6737683.1"/>
    </source>
</evidence>
<gene>
    <name evidence="2" type="ORF">FQA47_024850</name>
</gene>
<evidence type="ECO:0000313" key="3">
    <source>
        <dbReference type="Proteomes" id="UP000646548"/>
    </source>
</evidence>
<dbReference type="Proteomes" id="UP000646548">
    <property type="component" value="Unassembled WGS sequence"/>
</dbReference>
<proteinExistence type="predicted"/>
<feature type="compositionally biased region" description="Low complexity" evidence="1">
    <location>
        <begin position="43"/>
        <end position="53"/>
    </location>
</feature>
<accession>A0A834FP24</accession>
<organism evidence="2 3">
    <name type="scientific">Oryzias melastigma</name>
    <name type="common">Marine medaka</name>
    <dbReference type="NCBI Taxonomy" id="30732"/>
    <lineage>
        <taxon>Eukaryota</taxon>
        <taxon>Metazoa</taxon>
        <taxon>Chordata</taxon>
        <taxon>Craniata</taxon>
        <taxon>Vertebrata</taxon>
        <taxon>Euteleostomi</taxon>
        <taxon>Actinopterygii</taxon>
        <taxon>Neopterygii</taxon>
        <taxon>Teleostei</taxon>
        <taxon>Neoteleostei</taxon>
        <taxon>Acanthomorphata</taxon>
        <taxon>Ovalentaria</taxon>
        <taxon>Atherinomorphae</taxon>
        <taxon>Beloniformes</taxon>
        <taxon>Adrianichthyidae</taxon>
        <taxon>Oryziinae</taxon>
        <taxon>Oryzias</taxon>
    </lineage>
</organism>
<dbReference type="AlphaFoldDB" id="A0A834FP24"/>
<feature type="region of interest" description="Disordered" evidence="1">
    <location>
        <begin position="1"/>
        <end position="59"/>
    </location>
</feature>
<evidence type="ECO:0000256" key="1">
    <source>
        <dbReference type="SAM" id="MobiDB-lite"/>
    </source>
</evidence>
<reference evidence="2" key="1">
    <citation type="journal article" name="BMC Genomics">
        <title>Long-read sequencing and de novo genome assembly of marine medaka (Oryzias melastigma).</title>
        <authorList>
            <person name="Liang P."/>
            <person name="Saqib H.S.A."/>
            <person name="Ni X."/>
            <person name="Shen Y."/>
        </authorList>
    </citation>
    <scope>NUCLEOTIDE SEQUENCE</scope>
    <source>
        <strain evidence="2">Bigg-433</strain>
    </source>
</reference>
<protein>
    <submittedName>
        <fullName evidence="2">Uncharacterized protein</fullName>
    </submittedName>
</protein>
<name>A0A834FP24_ORYME</name>
<sequence>MVVNNSPKAAAEAPLDKDMEAPELSIVPSHNKGARRKGRFKGSDGSTSSDTTTNSLVRQDERLILWSCPDTQGEYGGGWEGWRSRPVQTAQAWEL</sequence>